<feature type="transmembrane region" description="Helical" evidence="1">
    <location>
        <begin position="136"/>
        <end position="155"/>
    </location>
</feature>
<keyword evidence="1" id="KW-1133">Transmembrane helix</keyword>
<name>A0ABW6PQM1_9NOCA</name>
<sequence length="213" mass="23373">MTAVSATPWVVRGLRIAFGVLGVVTLLWIPLRSHDAAAFSVVNYFSYFTIQSNVIGVAVLLVGGLADPRSPRWQVVRGAAALYLLITMVVYAVLLADIDVMLTDRWINDVLHRWLPLVLVADWLLIAGARRLRPSAALVGQWLAYPALYGAYTLIRGPVADWYPYPFIDPRQQGYPSMTIGLVVLTGVFAVLAVAVASLGDLPGRWRERGSAR</sequence>
<proteinExistence type="predicted"/>
<feature type="transmembrane region" description="Helical" evidence="1">
    <location>
        <begin position="44"/>
        <end position="66"/>
    </location>
</feature>
<dbReference type="EMBL" id="JBIAMX010000009">
    <property type="protein sequence ID" value="MFF0544528.1"/>
    <property type="molecule type" value="Genomic_DNA"/>
</dbReference>
<accession>A0ABW6PQM1</accession>
<feature type="transmembrane region" description="Helical" evidence="1">
    <location>
        <begin position="12"/>
        <end position="32"/>
    </location>
</feature>
<evidence type="ECO:0000313" key="2">
    <source>
        <dbReference type="EMBL" id="MFF0544528.1"/>
    </source>
</evidence>
<keyword evidence="1" id="KW-0812">Transmembrane</keyword>
<evidence type="ECO:0000313" key="3">
    <source>
        <dbReference type="Proteomes" id="UP001601444"/>
    </source>
</evidence>
<dbReference type="InterPro" id="IPR049713">
    <property type="entry name" value="Pr6Pr-like"/>
</dbReference>
<reference evidence="2 3" key="1">
    <citation type="submission" date="2024-10" db="EMBL/GenBank/DDBJ databases">
        <title>The Natural Products Discovery Center: Release of the First 8490 Sequenced Strains for Exploring Actinobacteria Biosynthetic Diversity.</title>
        <authorList>
            <person name="Kalkreuter E."/>
            <person name="Kautsar S.A."/>
            <person name="Yang D."/>
            <person name="Bader C.D."/>
            <person name="Teijaro C.N."/>
            <person name="Fluegel L."/>
            <person name="Davis C.M."/>
            <person name="Simpson J.R."/>
            <person name="Lauterbach L."/>
            <person name="Steele A.D."/>
            <person name="Gui C."/>
            <person name="Meng S."/>
            <person name="Li G."/>
            <person name="Viehrig K."/>
            <person name="Ye F."/>
            <person name="Su P."/>
            <person name="Kiefer A.F."/>
            <person name="Nichols A."/>
            <person name="Cepeda A.J."/>
            <person name="Yan W."/>
            <person name="Fan B."/>
            <person name="Jiang Y."/>
            <person name="Adhikari A."/>
            <person name="Zheng C.-J."/>
            <person name="Schuster L."/>
            <person name="Cowan T.M."/>
            <person name="Smanski M.J."/>
            <person name="Chevrette M.G."/>
            <person name="De Carvalho L.P.S."/>
            <person name="Shen B."/>
        </authorList>
    </citation>
    <scope>NUCLEOTIDE SEQUENCE [LARGE SCALE GENOMIC DNA]</scope>
    <source>
        <strain evidence="2 3">NPDC004045</strain>
    </source>
</reference>
<keyword evidence="3" id="KW-1185">Reference proteome</keyword>
<gene>
    <name evidence="2" type="ORF">ACFYTF_16990</name>
</gene>
<evidence type="ECO:0000256" key="1">
    <source>
        <dbReference type="SAM" id="Phobius"/>
    </source>
</evidence>
<feature type="transmembrane region" description="Helical" evidence="1">
    <location>
        <begin position="78"/>
        <end position="98"/>
    </location>
</feature>
<dbReference type="RefSeq" id="WP_387701061.1">
    <property type="nucleotide sequence ID" value="NZ_JBIAMX010000009.1"/>
</dbReference>
<comment type="caution">
    <text evidence="2">The sequence shown here is derived from an EMBL/GenBank/DDBJ whole genome shotgun (WGS) entry which is preliminary data.</text>
</comment>
<feature type="transmembrane region" description="Helical" evidence="1">
    <location>
        <begin position="175"/>
        <end position="199"/>
    </location>
</feature>
<keyword evidence="1" id="KW-0472">Membrane</keyword>
<dbReference type="NCBIfam" id="NF038065">
    <property type="entry name" value="Pr6Pr"/>
    <property type="match status" value="1"/>
</dbReference>
<organism evidence="2 3">
    <name type="scientific">Nocardia thailandica</name>
    <dbReference type="NCBI Taxonomy" id="257275"/>
    <lineage>
        <taxon>Bacteria</taxon>
        <taxon>Bacillati</taxon>
        <taxon>Actinomycetota</taxon>
        <taxon>Actinomycetes</taxon>
        <taxon>Mycobacteriales</taxon>
        <taxon>Nocardiaceae</taxon>
        <taxon>Nocardia</taxon>
    </lineage>
</organism>
<dbReference type="Proteomes" id="UP001601444">
    <property type="component" value="Unassembled WGS sequence"/>
</dbReference>
<protein>
    <submittedName>
        <fullName evidence="2">Pr6Pr family membrane protein</fullName>
    </submittedName>
</protein>
<feature type="transmembrane region" description="Helical" evidence="1">
    <location>
        <begin position="110"/>
        <end position="129"/>
    </location>
</feature>